<evidence type="ECO:0000259" key="5">
    <source>
        <dbReference type="Pfam" id="PF00326"/>
    </source>
</evidence>
<evidence type="ECO:0000313" key="7">
    <source>
        <dbReference type="EMBL" id="SEG14845.1"/>
    </source>
</evidence>
<evidence type="ECO:0000256" key="4">
    <source>
        <dbReference type="SAM" id="SignalP"/>
    </source>
</evidence>
<keyword evidence="1" id="KW-0645">Protease</keyword>
<keyword evidence="3" id="KW-0720">Serine protease</keyword>
<feature type="domain" description="Peptidase S9A N-terminal" evidence="6">
    <location>
        <begin position="129"/>
        <end position="527"/>
    </location>
</feature>
<evidence type="ECO:0000256" key="3">
    <source>
        <dbReference type="ARBA" id="ARBA00022825"/>
    </source>
</evidence>
<dbReference type="InterPro" id="IPR001375">
    <property type="entry name" value="Peptidase_S9_cat"/>
</dbReference>
<keyword evidence="8" id="KW-1185">Reference proteome</keyword>
<dbReference type="InterPro" id="IPR002470">
    <property type="entry name" value="Peptidase_S9A"/>
</dbReference>
<dbReference type="GO" id="GO:0070012">
    <property type="term" value="F:oligopeptidase activity"/>
    <property type="evidence" value="ECO:0007669"/>
    <property type="project" value="TreeGrafter"/>
</dbReference>
<dbReference type="SUPFAM" id="SSF53474">
    <property type="entry name" value="alpha/beta-Hydrolases"/>
    <property type="match status" value="1"/>
</dbReference>
<reference evidence="7 8" key="1">
    <citation type="submission" date="2016-10" db="EMBL/GenBank/DDBJ databases">
        <authorList>
            <person name="de Groot N.N."/>
        </authorList>
    </citation>
    <scope>NUCLEOTIDE SEQUENCE [LARGE SCALE GENOMIC DNA]</scope>
    <source>
        <strain evidence="7 8">DSM 22489</strain>
    </source>
</reference>
<dbReference type="Pfam" id="PF00326">
    <property type="entry name" value="Peptidase_S9"/>
    <property type="match status" value="1"/>
</dbReference>
<dbReference type="Pfam" id="PF02897">
    <property type="entry name" value="Peptidase_S9_N"/>
    <property type="match status" value="1"/>
</dbReference>
<organism evidence="7 8">
    <name type="scientific">Bryocella elongata</name>
    <dbReference type="NCBI Taxonomy" id="863522"/>
    <lineage>
        <taxon>Bacteria</taxon>
        <taxon>Pseudomonadati</taxon>
        <taxon>Acidobacteriota</taxon>
        <taxon>Terriglobia</taxon>
        <taxon>Terriglobales</taxon>
        <taxon>Acidobacteriaceae</taxon>
        <taxon>Bryocella</taxon>
    </lineage>
</organism>
<evidence type="ECO:0000313" key="8">
    <source>
        <dbReference type="Proteomes" id="UP000236728"/>
    </source>
</evidence>
<feature type="signal peptide" evidence="4">
    <location>
        <begin position="1"/>
        <end position="26"/>
    </location>
</feature>
<dbReference type="GO" id="GO:0004252">
    <property type="term" value="F:serine-type endopeptidase activity"/>
    <property type="evidence" value="ECO:0007669"/>
    <property type="project" value="InterPro"/>
</dbReference>
<evidence type="ECO:0000256" key="1">
    <source>
        <dbReference type="ARBA" id="ARBA00022670"/>
    </source>
</evidence>
<dbReference type="SUPFAM" id="SSF49478">
    <property type="entry name" value="Cna protein B-type domain"/>
    <property type="match status" value="1"/>
</dbReference>
<dbReference type="InterPro" id="IPR023302">
    <property type="entry name" value="Pept_S9A_N"/>
</dbReference>
<dbReference type="RefSeq" id="WP_235011490.1">
    <property type="nucleotide sequence ID" value="NZ_FNVA01000003.1"/>
</dbReference>
<gene>
    <name evidence="7" type="ORF">SAMN05421819_1957</name>
</gene>
<dbReference type="PANTHER" id="PTHR42881">
    <property type="entry name" value="PROLYL ENDOPEPTIDASE"/>
    <property type="match status" value="1"/>
</dbReference>
<dbReference type="InterPro" id="IPR029058">
    <property type="entry name" value="AB_hydrolase_fold"/>
</dbReference>
<feature type="domain" description="Peptidase S9 prolyl oligopeptidase catalytic" evidence="5">
    <location>
        <begin position="596"/>
        <end position="798"/>
    </location>
</feature>
<dbReference type="PRINTS" id="PR00862">
    <property type="entry name" value="PROLIGOPTASE"/>
</dbReference>
<dbReference type="GO" id="GO:0006508">
    <property type="term" value="P:proteolysis"/>
    <property type="evidence" value="ECO:0007669"/>
    <property type="project" value="UniProtKB-KW"/>
</dbReference>
<keyword evidence="4" id="KW-0732">Signal</keyword>
<accession>A0A1H5XTJ0</accession>
<dbReference type="EMBL" id="FNVA01000003">
    <property type="protein sequence ID" value="SEG14845.1"/>
    <property type="molecule type" value="Genomic_DNA"/>
</dbReference>
<proteinExistence type="predicted"/>
<dbReference type="Gene3D" id="2.130.10.120">
    <property type="entry name" value="Prolyl oligopeptidase, N-terminal domain"/>
    <property type="match status" value="1"/>
</dbReference>
<evidence type="ECO:0000259" key="6">
    <source>
        <dbReference type="Pfam" id="PF02897"/>
    </source>
</evidence>
<sequence length="801" mass="88323">MVLMIPRSARCFALLAFSLSSLGMYAQSDALDFVDGRVVAGAAAKPVADARVELVNSCQWMKGPVNVVLKATTDAQGMYHFAEVQPGGCFVVKAYNTKGQVAAQTAEFEMASYAHPEIADLNIEPVDPADPYKWLEDVNGARSMDWVKSQNARTLKALEADPHYQPMFDDALKIAEDPHRLPLPMMVGDWVFNFWRDAAHPHGLLRRTTRSDYATAEPHWQTIIDVDALGVKEGVKWVWHGMQCLYPGNEYCMVELSAGGEDAASLREFNLKTGSWVADGFTLPRSKQSVAWKDKDTLLLSRDWGAGTMTTSGYPFVVKEWKRGTPLDSAKEIYRGQASDMDVSPRTMHDARGHTLVVVERRPSFFEVETWVVTAGGLKRLAIPKKAELSGLLDGRLLVTVREDWSAGGASFSKGSLVEMKIADVLRDPEHLKPAVVFAPTKDEFLGDVATTRGYAVLTTLDHVQGRASIYRPTATGWTKQPLDVPENVTVDLVDTSNTDDAFYLEITGFLTPPTLQLGDAAKGTMMLAKSGPTLFDASKDAVEQRYATSKDGTQVPYFIVHRKDMKLDGTNPTLLDAYGGFEVSETPSYSGNIGKLWLERGGVYVRANIRGGGEFGPAWHEAGLNVHRQRIYDDFYAVAGDLMTTKVTGPAKLGILGGSNGGLLMGVEFEQHPAMWKAVVIQVPLLDMLNFEHIEAGASWVGEYGSVKVPEQRAFLASISPYQNLKADGKYPEPLIFTTTKDDRVGPEHARKFAAEMEGFHLPFYYYEEIEGGHAAGADLKEEARTWAITYTYLAKKLME</sequence>
<name>A0A1H5XTJ0_9BACT</name>
<keyword evidence="2" id="KW-0378">Hydrolase</keyword>
<dbReference type="SUPFAM" id="SSF50993">
    <property type="entry name" value="Peptidase/esterase 'gauge' domain"/>
    <property type="match status" value="1"/>
</dbReference>
<evidence type="ECO:0000256" key="2">
    <source>
        <dbReference type="ARBA" id="ARBA00022801"/>
    </source>
</evidence>
<dbReference type="PANTHER" id="PTHR42881:SF13">
    <property type="entry name" value="PROLYL ENDOPEPTIDASE"/>
    <property type="match status" value="1"/>
</dbReference>
<feature type="chain" id="PRO_5009289803" evidence="4">
    <location>
        <begin position="27"/>
        <end position="801"/>
    </location>
</feature>
<dbReference type="InterPro" id="IPR051167">
    <property type="entry name" value="Prolyl_oligopep/macrocyclase"/>
</dbReference>
<protein>
    <submittedName>
        <fullName evidence="7">Prolyl oligopeptidase</fullName>
    </submittedName>
</protein>
<dbReference type="Gene3D" id="3.40.50.1820">
    <property type="entry name" value="alpha/beta hydrolase"/>
    <property type="match status" value="1"/>
</dbReference>
<dbReference type="GO" id="GO:0005829">
    <property type="term" value="C:cytosol"/>
    <property type="evidence" value="ECO:0007669"/>
    <property type="project" value="TreeGrafter"/>
</dbReference>
<dbReference type="AlphaFoldDB" id="A0A1H5XTJ0"/>
<dbReference type="Proteomes" id="UP000236728">
    <property type="component" value="Unassembled WGS sequence"/>
</dbReference>